<evidence type="ECO:0000313" key="2">
    <source>
        <dbReference type="Proteomes" id="UP001601992"/>
    </source>
</evidence>
<organism evidence="1 2">
    <name type="scientific">Nocardia jiangxiensis</name>
    <dbReference type="NCBI Taxonomy" id="282685"/>
    <lineage>
        <taxon>Bacteria</taxon>
        <taxon>Bacillati</taxon>
        <taxon>Actinomycetota</taxon>
        <taxon>Actinomycetes</taxon>
        <taxon>Mycobacteriales</taxon>
        <taxon>Nocardiaceae</taxon>
        <taxon>Nocardia</taxon>
    </lineage>
</organism>
<dbReference type="RefSeq" id="WP_387404090.1">
    <property type="nucleotide sequence ID" value="NZ_JBIAQY010000004.1"/>
</dbReference>
<reference evidence="1 2" key="1">
    <citation type="submission" date="2024-10" db="EMBL/GenBank/DDBJ databases">
        <title>The Natural Products Discovery Center: Release of the First 8490 Sequenced Strains for Exploring Actinobacteria Biosynthetic Diversity.</title>
        <authorList>
            <person name="Kalkreuter E."/>
            <person name="Kautsar S.A."/>
            <person name="Yang D."/>
            <person name="Bader C.D."/>
            <person name="Teijaro C.N."/>
            <person name="Fluegel L."/>
            <person name="Davis C.M."/>
            <person name="Simpson J.R."/>
            <person name="Lauterbach L."/>
            <person name="Steele A.D."/>
            <person name="Gui C."/>
            <person name="Meng S."/>
            <person name="Li G."/>
            <person name="Viehrig K."/>
            <person name="Ye F."/>
            <person name="Su P."/>
            <person name="Kiefer A.F."/>
            <person name="Nichols A."/>
            <person name="Cepeda A.J."/>
            <person name="Yan W."/>
            <person name="Fan B."/>
            <person name="Jiang Y."/>
            <person name="Adhikari A."/>
            <person name="Zheng C.-J."/>
            <person name="Schuster L."/>
            <person name="Cowan T.M."/>
            <person name="Smanski M.J."/>
            <person name="Chevrette M.G."/>
            <person name="De Carvalho L.P.S."/>
            <person name="Shen B."/>
        </authorList>
    </citation>
    <scope>NUCLEOTIDE SEQUENCE [LARGE SCALE GENOMIC DNA]</scope>
    <source>
        <strain evidence="1 2">NPDC002593</strain>
    </source>
</reference>
<keyword evidence="2" id="KW-1185">Reference proteome</keyword>
<dbReference type="Proteomes" id="UP001601992">
    <property type="component" value="Unassembled WGS sequence"/>
</dbReference>
<sequence length="109" mass="12329">MLVRITDDVVDLEQADDLTDLRVVTRLDADGIVRILQESGVGYLHEGSVMLRVRLLHDRAGVEQADPAWESRWDQMIEYAGRKGWLSADGCFVQAHIDFLTDDSSQRIS</sequence>
<proteinExistence type="predicted"/>
<gene>
    <name evidence="1" type="ORF">ACFYXQ_16110</name>
</gene>
<protein>
    <submittedName>
        <fullName evidence="1">Uncharacterized protein</fullName>
    </submittedName>
</protein>
<accession>A0ABW6RZ43</accession>
<evidence type="ECO:0000313" key="1">
    <source>
        <dbReference type="EMBL" id="MFF3569295.1"/>
    </source>
</evidence>
<dbReference type="EMBL" id="JBIAQY010000004">
    <property type="protein sequence ID" value="MFF3569295.1"/>
    <property type="molecule type" value="Genomic_DNA"/>
</dbReference>
<comment type="caution">
    <text evidence="1">The sequence shown here is derived from an EMBL/GenBank/DDBJ whole genome shotgun (WGS) entry which is preliminary data.</text>
</comment>
<name>A0ABW6RZ43_9NOCA</name>